<feature type="domain" description="3-oxo-5-alpha-steroid 4-dehydrogenase C-terminal" evidence="7">
    <location>
        <begin position="158"/>
        <end position="248"/>
    </location>
</feature>
<gene>
    <name evidence="8" type="ORF">F3Y22_tig00113096pilonHSYRG00008</name>
</gene>
<evidence type="ECO:0000256" key="5">
    <source>
        <dbReference type="ARBA" id="ARBA00023136"/>
    </source>
</evidence>
<dbReference type="FunFam" id="1.20.120.1630:FF:000017">
    <property type="entry name" value="3-oxo-5-alpha-steroid 4-dehydrogenase family protein"/>
    <property type="match status" value="1"/>
</dbReference>
<dbReference type="Gene3D" id="1.20.120.1630">
    <property type="match status" value="1"/>
</dbReference>
<dbReference type="Proteomes" id="UP000436088">
    <property type="component" value="Unassembled WGS sequence"/>
</dbReference>
<dbReference type="InterPro" id="IPR001104">
    <property type="entry name" value="3-oxo-5_a-steroid_4-DH_C"/>
</dbReference>
<evidence type="ECO:0000256" key="4">
    <source>
        <dbReference type="ARBA" id="ARBA00022989"/>
    </source>
</evidence>
<comment type="caution">
    <text evidence="8">The sequence shown here is derived from an EMBL/GenBank/DDBJ whole genome shotgun (WGS) entry which is preliminary data.</text>
</comment>
<feature type="transmembrane region" description="Helical" evidence="6">
    <location>
        <begin position="120"/>
        <end position="141"/>
    </location>
</feature>
<evidence type="ECO:0000256" key="1">
    <source>
        <dbReference type="ARBA" id="ARBA00004141"/>
    </source>
</evidence>
<comment type="similarity">
    <text evidence="2">Belongs to the steroid 5-alpha reductase family.</text>
</comment>
<dbReference type="EMBL" id="VEPZ02001689">
    <property type="protein sequence ID" value="KAE8663120.1"/>
    <property type="molecule type" value="Genomic_DNA"/>
</dbReference>
<keyword evidence="4 6" id="KW-1133">Transmembrane helix</keyword>
<sequence length="289" mass="32437">MALLKFLFPPSLFVTATSLASFTALASAGLSEFRGKNAEYSKFFNIRSNASDSEKSSKFTLPSRIAMATLYTPAFLAGISSFAIFPEENLRFLLLKSAISIHFFKRVLESCFVHKYSGEMGIDTMIIILSSYFISTALMIFNQHLTIGLPEPAIDLKTPGILLFFLGISGNFYHHLLLSKLRTEGPNKEYKIPKGGLFGVVVFPHYLFEVLIFWGFAFISQTLFSFAYAMATTCYLLGRSYASRRWLRNVVYVSEVISSPQPLSRDEEDDAIIIIGHTFEYLSSNAESF</sequence>
<keyword evidence="3 6" id="KW-0812">Transmembrane</keyword>
<keyword evidence="9" id="KW-1185">Reference proteome</keyword>
<dbReference type="PROSITE" id="PS50244">
    <property type="entry name" value="S5A_REDUCTASE"/>
    <property type="match status" value="1"/>
</dbReference>
<feature type="transmembrane region" description="Helical" evidence="6">
    <location>
        <begin position="65"/>
        <end position="84"/>
    </location>
</feature>
<accession>A0A6A2X3B5</accession>
<evidence type="ECO:0000256" key="3">
    <source>
        <dbReference type="ARBA" id="ARBA00022692"/>
    </source>
</evidence>
<dbReference type="PANTHER" id="PTHR10556:SF35">
    <property type="entry name" value="3-OXO-5-ALPHA-STEROID 4-DEHYDROGENASE FAMILY PROTEIN"/>
    <property type="match status" value="1"/>
</dbReference>
<feature type="transmembrane region" description="Helical" evidence="6">
    <location>
        <begin position="12"/>
        <end position="33"/>
    </location>
</feature>
<evidence type="ECO:0000313" key="9">
    <source>
        <dbReference type="Proteomes" id="UP000436088"/>
    </source>
</evidence>
<dbReference type="PANTHER" id="PTHR10556">
    <property type="entry name" value="3-OXO-5-ALPHA-STEROID 4-DEHYDROGENASE"/>
    <property type="match status" value="1"/>
</dbReference>
<dbReference type="GO" id="GO:0016020">
    <property type="term" value="C:membrane"/>
    <property type="evidence" value="ECO:0007669"/>
    <property type="project" value="UniProtKB-SubCell"/>
</dbReference>
<dbReference type="InterPro" id="IPR039357">
    <property type="entry name" value="SRD5A/TECR"/>
</dbReference>
<feature type="transmembrane region" description="Helical" evidence="6">
    <location>
        <begin position="161"/>
        <end position="178"/>
    </location>
</feature>
<reference evidence="8" key="1">
    <citation type="submission" date="2019-09" db="EMBL/GenBank/DDBJ databases">
        <title>Draft genome information of white flower Hibiscus syriacus.</title>
        <authorList>
            <person name="Kim Y.-M."/>
        </authorList>
    </citation>
    <scope>NUCLEOTIDE SEQUENCE [LARGE SCALE GENOMIC DNA]</scope>
    <source>
        <strain evidence="8">YM2019G1</strain>
    </source>
</reference>
<comment type="subcellular location">
    <subcellularLocation>
        <location evidence="1">Membrane</location>
        <topology evidence="1">Multi-pass membrane protein</topology>
    </subcellularLocation>
</comment>
<organism evidence="8 9">
    <name type="scientific">Hibiscus syriacus</name>
    <name type="common">Rose of Sharon</name>
    <dbReference type="NCBI Taxonomy" id="106335"/>
    <lineage>
        <taxon>Eukaryota</taxon>
        <taxon>Viridiplantae</taxon>
        <taxon>Streptophyta</taxon>
        <taxon>Embryophyta</taxon>
        <taxon>Tracheophyta</taxon>
        <taxon>Spermatophyta</taxon>
        <taxon>Magnoliopsida</taxon>
        <taxon>eudicotyledons</taxon>
        <taxon>Gunneridae</taxon>
        <taxon>Pentapetalae</taxon>
        <taxon>rosids</taxon>
        <taxon>malvids</taxon>
        <taxon>Malvales</taxon>
        <taxon>Malvaceae</taxon>
        <taxon>Malvoideae</taxon>
        <taxon>Hibiscus</taxon>
    </lineage>
</organism>
<evidence type="ECO:0000256" key="6">
    <source>
        <dbReference type="SAM" id="Phobius"/>
    </source>
</evidence>
<dbReference type="AlphaFoldDB" id="A0A6A2X3B5"/>
<protein>
    <submittedName>
        <fullName evidence="8">Protein NDR1</fullName>
    </submittedName>
</protein>
<evidence type="ECO:0000313" key="8">
    <source>
        <dbReference type="EMBL" id="KAE8663120.1"/>
    </source>
</evidence>
<evidence type="ECO:0000259" key="7">
    <source>
        <dbReference type="Pfam" id="PF02544"/>
    </source>
</evidence>
<feature type="transmembrane region" description="Helical" evidence="6">
    <location>
        <begin position="214"/>
        <end position="238"/>
    </location>
</feature>
<keyword evidence="5 6" id="KW-0472">Membrane</keyword>
<dbReference type="GO" id="GO:0016627">
    <property type="term" value="F:oxidoreductase activity, acting on the CH-CH group of donors"/>
    <property type="evidence" value="ECO:0007669"/>
    <property type="project" value="InterPro"/>
</dbReference>
<evidence type="ECO:0000256" key="2">
    <source>
        <dbReference type="ARBA" id="ARBA00007742"/>
    </source>
</evidence>
<proteinExistence type="inferred from homology"/>
<feature type="transmembrane region" description="Helical" evidence="6">
    <location>
        <begin position="190"/>
        <end position="208"/>
    </location>
</feature>
<dbReference type="GO" id="GO:0006629">
    <property type="term" value="P:lipid metabolic process"/>
    <property type="evidence" value="ECO:0007669"/>
    <property type="project" value="InterPro"/>
</dbReference>
<name>A0A6A2X3B5_HIBSY</name>
<dbReference type="Pfam" id="PF02544">
    <property type="entry name" value="Steroid_dh"/>
    <property type="match status" value="1"/>
</dbReference>